<feature type="compositionally biased region" description="Polar residues" evidence="1">
    <location>
        <begin position="86"/>
        <end position="99"/>
    </location>
</feature>
<gene>
    <name evidence="2" type="ORF">QBC33DRAFT_170051</name>
</gene>
<dbReference type="RefSeq" id="XP_060288071.1">
    <property type="nucleotide sequence ID" value="XM_060422314.1"/>
</dbReference>
<feature type="compositionally biased region" description="Basic and acidic residues" evidence="1">
    <location>
        <begin position="264"/>
        <end position="275"/>
    </location>
</feature>
<reference evidence="2" key="1">
    <citation type="submission" date="2023-06" db="EMBL/GenBank/DDBJ databases">
        <title>Genome-scale phylogeny and comparative genomics of the fungal order Sordariales.</title>
        <authorList>
            <consortium name="Lawrence Berkeley National Laboratory"/>
            <person name="Hensen N."/>
            <person name="Bonometti L."/>
            <person name="Westerberg I."/>
            <person name="Brannstrom I.O."/>
            <person name="Guillou S."/>
            <person name="Cros-Aarteil S."/>
            <person name="Calhoun S."/>
            <person name="Haridas S."/>
            <person name="Kuo A."/>
            <person name="Mondo S."/>
            <person name="Pangilinan J."/>
            <person name="Riley R."/>
            <person name="Labutti K."/>
            <person name="Andreopoulos B."/>
            <person name="Lipzen A."/>
            <person name="Chen C."/>
            <person name="Yanf M."/>
            <person name="Daum C."/>
            <person name="Ng V."/>
            <person name="Clum A."/>
            <person name="Steindorff A."/>
            <person name="Ohm R."/>
            <person name="Martin F."/>
            <person name="Silar P."/>
            <person name="Natvig D."/>
            <person name="Lalanne C."/>
            <person name="Gautier V."/>
            <person name="Ament-Velasquez S.L."/>
            <person name="Kruys A."/>
            <person name="Hutchinson M.I."/>
            <person name="Powell A.J."/>
            <person name="Barry K."/>
            <person name="Miller A.N."/>
            <person name="Grigoriev I.V."/>
            <person name="Debuchy R."/>
            <person name="Gladieux P."/>
            <person name="Thoren M.H."/>
            <person name="Johannesson H."/>
        </authorList>
    </citation>
    <scope>NUCLEOTIDE SEQUENCE</scope>
    <source>
        <strain evidence="2">8032-3</strain>
    </source>
</reference>
<feature type="compositionally biased region" description="Basic and acidic residues" evidence="1">
    <location>
        <begin position="330"/>
        <end position="341"/>
    </location>
</feature>
<feature type="region of interest" description="Disordered" evidence="1">
    <location>
        <begin position="647"/>
        <end position="733"/>
    </location>
</feature>
<feature type="compositionally biased region" description="Polar residues" evidence="1">
    <location>
        <begin position="41"/>
        <end position="54"/>
    </location>
</feature>
<feature type="region of interest" description="Disordered" evidence="1">
    <location>
        <begin position="584"/>
        <end position="607"/>
    </location>
</feature>
<feature type="compositionally biased region" description="Low complexity" evidence="1">
    <location>
        <begin position="168"/>
        <end position="179"/>
    </location>
</feature>
<feature type="region of interest" description="Disordered" evidence="1">
    <location>
        <begin position="264"/>
        <end position="360"/>
    </location>
</feature>
<comment type="caution">
    <text evidence="2">The sequence shown here is derived from an EMBL/GenBank/DDBJ whole genome shotgun (WGS) entry which is preliminary data.</text>
</comment>
<dbReference type="AlphaFoldDB" id="A0AAJ0CAC8"/>
<protein>
    <submittedName>
        <fullName evidence="2">Uncharacterized protein</fullName>
    </submittedName>
</protein>
<name>A0AAJ0CAC8_9PEZI</name>
<accession>A0AAJ0CAC8</accession>
<keyword evidence="3" id="KW-1185">Reference proteome</keyword>
<feature type="region of interest" description="Disordered" evidence="1">
    <location>
        <begin position="619"/>
        <end position="638"/>
    </location>
</feature>
<dbReference type="Proteomes" id="UP001244011">
    <property type="component" value="Unassembled WGS sequence"/>
</dbReference>
<dbReference type="SUPFAM" id="SSF88697">
    <property type="entry name" value="PUA domain-like"/>
    <property type="match status" value="1"/>
</dbReference>
<evidence type="ECO:0000313" key="2">
    <source>
        <dbReference type="EMBL" id="KAK1771858.1"/>
    </source>
</evidence>
<organism evidence="2 3">
    <name type="scientific">Phialemonium atrogriseum</name>
    <dbReference type="NCBI Taxonomy" id="1093897"/>
    <lineage>
        <taxon>Eukaryota</taxon>
        <taxon>Fungi</taxon>
        <taxon>Dikarya</taxon>
        <taxon>Ascomycota</taxon>
        <taxon>Pezizomycotina</taxon>
        <taxon>Sordariomycetes</taxon>
        <taxon>Sordariomycetidae</taxon>
        <taxon>Cephalothecales</taxon>
        <taxon>Cephalothecaceae</taxon>
        <taxon>Phialemonium</taxon>
    </lineage>
</organism>
<dbReference type="InterPro" id="IPR015947">
    <property type="entry name" value="PUA-like_sf"/>
</dbReference>
<feature type="compositionally biased region" description="Low complexity" evidence="1">
    <location>
        <begin position="647"/>
        <end position="661"/>
    </location>
</feature>
<proteinExistence type="predicted"/>
<feature type="compositionally biased region" description="Low complexity" evidence="1">
    <location>
        <begin position="1"/>
        <end position="19"/>
    </location>
</feature>
<feature type="region of interest" description="Disordered" evidence="1">
    <location>
        <begin position="1"/>
        <end position="207"/>
    </location>
</feature>
<feature type="compositionally biased region" description="Acidic residues" evidence="1">
    <location>
        <begin position="116"/>
        <end position="125"/>
    </location>
</feature>
<evidence type="ECO:0000313" key="3">
    <source>
        <dbReference type="Proteomes" id="UP001244011"/>
    </source>
</evidence>
<sequence length="733" mass="80251">MAPSTRSRSTTRAYRSSPAPTQVRFPARRKAIRTYGRGPSSARSLRQQTLTQIDYIQPVDPEPPLLMPAEEEERPQKRRRTMGDTPGSSFHTQTLTQLLSEKGEEDDGLLQIRDSNDEDGSEMEFPEVQQRNTHGKSRDQETDDDRAISIIPQTPSHRKIIVDLTEVPSSQSTPATPAPNKCFISPIRSPLKEKSLNAKAPPPSLETRMKRPRGLVIQDSYSSVNGSWSSDQVQSPAKIVSPAQARRWWPDIPPASVELRETMTRNHSVVEEVSDRTPTGSRGRTLTEIPDSDAELESLGPSPEKPSTLPKTPKAPGANADETRFGTLRSLREETPGADKDPCDEEESTSPPGTPTPIARRVHLDLCSQELEEMPGEIRATPEAGERGNQARSQFLTQGLESQRVPLEIIRSMGPQTDRSDVILSVHPGPAEDMVNGTKNHEFRNYKIPAQVARIWIYVTHPICELRYMAIIGPAAQPGEIDGESGLGNADFNSGKSGYRFAHELLQVYQLNNPVSLQMMKENGWVGSPPQKYVYVPPAVVGQLLANLRCALFDEDPAVETEGMSISQELEEQLRSDIIHSTQLPSEGHDAVMPSSQGPSSPEVERHSTARLDGVFTKPSLPARAQHQSQRTPTKTAATAYQAIPPSQATTASEPSSPAAHSPEKSLRRPALSSSGPSFPDYAEDEEGSHLRQVGGGPFSLVSSQPMLPDSLLIDDARLPPVILDSDDEGSDG</sequence>
<dbReference type="GeneID" id="85305501"/>
<feature type="compositionally biased region" description="Polar residues" evidence="1">
    <location>
        <begin position="626"/>
        <end position="638"/>
    </location>
</feature>
<dbReference type="EMBL" id="MU838998">
    <property type="protein sequence ID" value="KAK1771858.1"/>
    <property type="molecule type" value="Genomic_DNA"/>
</dbReference>
<evidence type="ECO:0000256" key="1">
    <source>
        <dbReference type="SAM" id="MobiDB-lite"/>
    </source>
</evidence>